<evidence type="ECO:0000256" key="2">
    <source>
        <dbReference type="ARBA" id="ARBA00022803"/>
    </source>
</evidence>
<dbReference type="InterPro" id="IPR011990">
    <property type="entry name" value="TPR-like_helical_dom_sf"/>
</dbReference>
<dbReference type="CDD" id="cd22265">
    <property type="entry name" value="UDM1_RNF168"/>
    <property type="match status" value="1"/>
</dbReference>
<dbReference type="PANTHER" id="PTHR14027">
    <property type="entry name" value="RNA POLYMERASE-ASSOCIATED PROTEIN CTR9"/>
    <property type="match status" value="1"/>
</dbReference>
<evidence type="ECO:0000256" key="4">
    <source>
        <dbReference type="SAM" id="MobiDB-lite"/>
    </source>
</evidence>
<feature type="compositionally biased region" description="Basic residues" evidence="4">
    <location>
        <begin position="1133"/>
        <end position="1151"/>
    </location>
</feature>
<evidence type="ECO:0000313" key="6">
    <source>
        <dbReference type="Proteomes" id="UP001342314"/>
    </source>
</evidence>
<keyword evidence="1" id="KW-0677">Repeat</keyword>
<accession>A0AAV5GKH6</accession>
<dbReference type="Gene3D" id="1.25.40.10">
    <property type="entry name" value="Tetratricopeptide repeat domain"/>
    <property type="match status" value="4"/>
</dbReference>
<organism evidence="5 6">
    <name type="scientific">Rhodotorula paludigena</name>
    <dbReference type="NCBI Taxonomy" id="86838"/>
    <lineage>
        <taxon>Eukaryota</taxon>
        <taxon>Fungi</taxon>
        <taxon>Dikarya</taxon>
        <taxon>Basidiomycota</taxon>
        <taxon>Pucciniomycotina</taxon>
        <taxon>Microbotryomycetes</taxon>
        <taxon>Sporidiobolales</taxon>
        <taxon>Sporidiobolaceae</taxon>
        <taxon>Rhodotorula</taxon>
    </lineage>
</organism>
<dbReference type="AlphaFoldDB" id="A0AAV5GKH6"/>
<feature type="compositionally biased region" description="Acidic residues" evidence="4">
    <location>
        <begin position="1115"/>
        <end position="1127"/>
    </location>
</feature>
<dbReference type="Pfam" id="PF13432">
    <property type="entry name" value="TPR_16"/>
    <property type="match status" value="3"/>
</dbReference>
<dbReference type="GO" id="GO:0006355">
    <property type="term" value="P:regulation of DNA-templated transcription"/>
    <property type="evidence" value="ECO:0007669"/>
    <property type="project" value="InterPro"/>
</dbReference>
<dbReference type="GO" id="GO:0000993">
    <property type="term" value="F:RNA polymerase II complex binding"/>
    <property type="evidence" value="ECO:0007669"/>
    <property type="project" value="TreeGrafter"/>
</dbReference>
<feature type="compositionally biased region" description="Low complexity" evidence="4">
    <location>
        <begin position="1205"/>
        <end position="1214"/>
    </location>
</feature>
<evidence type="ECO:0000256" key="1">
    <source>
        <dbReference type="ARBA" id="ARBA00022737"/>
    </source>
</evidence>
<dbReference type="PANTHER" id="PTHR14027:SF2">
    <property type="entry name" value="RNA POLYMERASE-ASSOCIATED PROTEIN CTR9 HOMOLOG"/>
    <property type="match status" value="1"/>
</dbReference>
<feature type="repeat" description="TPR" evidence="3">
    <location>
        <begin position="860"/>
        <end position="893"/>
    </location>
</feature>
<dbReference type="Proteomes" id="UP001342314">
    <property type="component" value="Unassembled WGS sequence"/>
</dbReference>
<proteinExistence type="predicted"/>
<name>A0AAV5GKH6_9BASI</name>
<feature type="region of interest" description="Disordered" evidence="4">
    <location>
        <begin position="558"/>
        <end position="579"/>
    </location>
</feature>
<dbReference type="EMBL" id="BQKY01000005">
    <property type="protein sequence ID" value="GJN89892.1"/>
    <property type="molecule type" value="Genomic_DNA"/>
</dbReference>
<keyword evidence="2 3" id="KW-0802">TPR repeat</keyword>
<dbReference type="SMART" id="SM00028">
    <property type="entry name" value="TPR"/>
    <property type="match status" value="5"/>
</dbReference>
<dbReference type="GO" id="GO:0016593">
    <property type="term" value="C:Cdc73/Paf1 complex"/>
    <property type="evidence" value="ECO:0007669"/>
    <property type="project" value="TreeGrafter"/>
</dbReference>
<comment type="caution">
    <text evidence="5">The sequence shown here is derived from an EMBL/GenBank/DDBJ whole genome shotgun (WGS) entry which is preliminary data.</text>
</comment>
<dbReference type="GO" id="GO:0006368">
    <property type="term" value="P:transcription elongation by RNA polymerase II"/>
    <property type="evidence" value="ECO:0007669"/>
    <property type="project" value="TreeGrafter"/>
</dbReference>
<dbReference type="InterPro" id="IPR019734">
    <property type="entry name" value="TPR_rpt"/>
</dbReference>
<gene>
    <name evidence="5" type="ORF">Rhopal_002881-T1</name>
</gene>
<feature type="compositionally biased region" description="Basic and acidic residues" evidence="4">
    <location>
        <begin position="569"/>
        <end position="579"/>
    </location>
</feature>
<feature type="repeat" description="TPR" evidence="3">
    <location>
        <begin position="246"/>
        <end position="279"/>
    </location>
</feature>
<protein>
    <submittedName>
        <fullName evidence="5">Uncharacterized protein</fullName>
    </submittedName>
</protein>
<feature type="region of interest" description="Disordered" evidence="4">
    <location>
        <begin position="1075"/>
        <end position="1241"/>
    </location>
</feature>
<reference evidence="5 6" key="1">
    <citation type="submission" date="2021-12" db="EMBL/GenBank/DDBJ databases">
        <title>High titer production of polyol ester of fatty acids by Rhodotorula paludigena BS15 towards product separation-free biomass refinery.</title>
        <authorList>
            <person name="Mano J."/>
            <person name="Ono H."/>
            <person name="Tanaka T."/>
            <person name="Naito K."/>
            <person name="Sushida H."/>
            <person name="Ike M."/>
            <person name="Tokuyasu K."/>
            <person name="Kitaoka M."/>
        </authorList>
    </citation>
    <scope>NUCLEOTIDE SEQUENCE [LARGE SCALE GENOMIC DNA]</scope>
    <source>
        <strain evidence="5 6">BS15</strain>
    </source>
</reference>
<feature type="compositionally biased region" description="Basic residues" evidence="4">
    <location>
        <begin position="1095"/>
        <end position="1109"/>
    </location>
</feature>
<dbReference type="SUPFAM" id="SSF48452">
    <property type="entry name" value="TPR-like"/>
    <property type="match status" value="3"/>
</dbReference>
<sequence length="1241" mass="134630">MDAAAAPPPAAAPPHDVLEVHTHSNETISVSLTDVFDSPTEDDAQAQIADVVGLLSRERAPARSWVRFVEQCWLQGRARTALETADTALAAQLDPRDRVPLFCQKAAFHLALARKAPKLRLDNPAAGPIAPPRDPNHPEWVRPGMPPPPTGPMLKADYLFRAAKDIENAEAIDPSSKVVRDVKAAWCMASGQLDQASKLWEQILAEEPTHLMALMGRARIQFSQKSFRPALKTYQFVLQLKSDFLPDPRIGIGLCFYMLGDHEKARRAWERSMAVNPSSSSPSAPLLLGLLHLNRSKDPLLPGGSEARTAAYSLGLTLVQQAFKKDNTSASAAAMGPMAAHFLSTPGGAAGAANALKLAERMLAFADARLLVGEAHLARARALDADPATAAFAGADVLSAYQRAAEAVPDLAVAHLGAGGVFVRMEQFPQAIFAFETLLRRAPKCVEALVSLAAIHTHLAFTFHSVADAQGARKAAKDAYEQVLRIFAQGKGAATGSGGGDGEDADPLGVAKSERVRALADDRDLYVEIARLWADQEPGVERSLTAWQHAARIEAERAEDAAAAAGDGGEAREEKKDAVDPRVRNNIAVCLFNRRGAGDAASTSSLQRAEGEFELAISRVAGDFDGTLDGGETDALMTTVAFNLAACREALGNAERAKSEWEGLLTGHPEFVEAKARLALLAIKSRQRDQYDVAHQLIKEALTSQPSHPELRALYTYFLVETAQLRVARDFARATLKEVSRHDVYALCASGALSYLEARENKHPGKDAQRDRVAKFTRAAEFFDKALQLYPQCAFAAQGLAIGLAESTLGNGPTDAGAAAAGATTPGGTAAPLTEYQARLRNARDALNILTKVKESVNDASVYVNIAHCHFARDEYDRAIENYNTALRRYLHGKSGTVLWYLSRAYYHKSMKDQSFSDLQHAIEYGQKATDLNPADLANVFNMAILKQKGLELLANLPVEKRTSAELKAAYEHLQSSAILFDQLANDTVEPSPYPKDVARQRRSYTSSLERRFAGLLEAQQAYEATESGKLEQARRAREAEQQRLDELERERLAQIQRQAEALAEQRKRMREEAEQWAALSKAWADEDDDDDGKKRRGGAGGKKRKSTKVKGGDEAEFTGESSDDGGEVDKPAKKKRAKKEPKPKKSKSKAKNRDGSQPMDVDEDDEDAPVRAKPLRRRKGKSSGMVKSAEYIHDSEEDDDEGDAGSPAAAASGADKHDDDDDEGTGGSPAQPTGDDEDDE</sequence>
<keyword evidence="6" id="KW-1185">Reference proteome</keyword>
<dbReference type="PROSITE" id="PS50005">
    <property type="entry name" value="TPR"/>
    <property type="match status" value="2"/>
</dbReference>
<evidence type="ECO:0000256" key="3">
    <source>
        <dbReference type="PROSITE-ProRule" id="PRU00339"/>
    </source>
</evidence>
<dbReference type="InterPro" id="IPR031101">
    <property type="entry name" value="Ctr9"/>
</dbReference>
<evidence type="ECO:0000313" key="5">
    <source>
        <dbReference type="EMBL" id="GJN89892.1"/>
    </source>
</evidence>